<evidence type="ECO:0000256" key="2">
    <source>
        <dbReference type="PIRNR" id="PIRNR006276"/>
    </source>
</evidence>
<reference evidence="4 5" key="1">
    <citation type="submission" date="2019-08" db="EMBL/GenBank/DDBJ databases">
        <title>Paraburkholderia sp. DCY113.</title>
        <authorList>
            <person name="Kang J."/>
        </authorList>
    </citation>
    <scope>NUCLEOTIDE SEQUENCE [LARGE SCALE GENOMIC DNA]</scope>
    <source>
        <strain evidence="4 5">DCY113</strain>
    </source>
</reference>
<dbReference type="AlphaFoldDB" id="A0A5B0H7R4"/>
<dbReference type="Gene3D" id="3.40.50.620">
    <property type="entry name" value="HUPs"/>
    <property type="match status" value="1"/>
</dbReference>
<dbReference type="PIRSF" id="PIRSF006276">
    <property type="entry name" value="UspA"/>
    <property type="match status" value="1"/>
</dbReference>
<accession>A0A5B0H7R4</accession>
<gene>
    <name evidence="4" type="ORF">FVF58_17135</name>
</gene>
<dbReference type="InterPro" id="IPR006015">
    <property type="entry name" value="Universal_stress_UspA"/>
</dbReference>
<dbReference type="InterPro" id="IPR014729">
    <property type="entry name" value="Rossmann-like_a/b/a_fold"/>
</dbReference>
<protein>
    <recommendedName>
        <fullName evidence="2">Universal stress protein</fullName>
    </recommendedName>
</protein>
<sequence>MYTRILVAVDGSNTSRRAFEAALDLAKSSGAVLRPLYVVENTPMYFEAPGYDPSILRNRLIEEGKELRAEFAKTMAEQGVQGDPAVSEASSLGDVSEIVLQAAAEFNADLLVMGTHGRRGFQRLILGSVAERCVRQASLPVLLIPSAAGQDKEPA</sequence>
<evidence type="ECO:0000256" key="1">
    <source>
        <dbReference type="ARBA" id="ARBA00008791"/>
    </source>
</evidence>
<comment type="similarity">
    <text evidence="1 2">Belongs to the universal stress protein A family.</text>
</comment>
<evidence type="ECO:0000313" key="4">
    <source>
        <dbReference type="EMBL" id="KAA1011114.1"/>
    </source>
</evidence>
<dbReference type="Pfam" id="PF00582">
    <property type="entry name" value="Usp"/>
    <property type="match status" value="1"/>
</dbReference>
<dbReference type="RefSeq" id="WP_149671059.1">
    <property type="nucleotide sequence ID" value="NZ_VTUZ01000010.1"/>
</dbReference>
<proteinExistence type="inferred from homology"/>
<organism evidence="4 5">
    <name type="scientific">Paraburkholderia panacisoli</name>
    <dbReference type="NCBI Taxonomy" id="2603818"/>
    <lineage>
        <taxon>Bacteria</taxon>
        <taxon>Pseudomonadati</taxon>
        <taxon>Pseudomonadota</taxon>
        <taxon>Betaproteobacteria</taxon>
        <taxon>Burkholderiales</taxon>
        <taxon>Burkholderiaceae</taxon>
        <taxon>Paraburkholderia</taxon>
    </lineage>
</organism>
<dbReference type="PANTHER" id="PTHR46268">
    <property type="entry name" value="STRESS RESPONSE PROTEIN NHAX"/>
    <property type="match status" value="1"/>
</dbReference>
<dbReference type="CDD" id="cd00293">
    <property type="entry name" value="USP-like"/>
    <property type="match status" value="1"/>
</dbReference>
<keyword evidence="5" id="KW-1185">Reference proteome</keyword>
<dbReference type="InterPro" id="IPR006016">
    <property type="entry name" value="UspA"/>
</dbReference>
<evidence type="ECO:0000259" key="3">
    <source>
        <dbReference type="Pfam" id="PF00582"/>
    </source>
</evidence>
<dbReference type="PANTHER" id="PTHR46268:SF15">
    <property type="entry name" value="UNIVERSAL STRESS PROTEIN HP_0031"/>
    <property type="match status" value="1"/>
</dbReference>
<comment type="subcellular location">
    <subcellularLocation>
        <location evidence="2">Cytoplasm</location>
    </subcellularLocation>
</comment>
<dbReference type="PRINTS" id="PR01438">
    <property type="entry name" value="UNVRSLSTRESS"/>
</dbReference>
<dbReference type="EMBL" id="VTUZ01000010">
    <property type="protein sequence ID" value="KAA1011114.1"/>
    <property type="molecule type" value="Genomic_DNA"/>
</dbReference>
<dbReference type="SUPFAM" id="SSF52402">
    <property type="entry name" value="Adenine nucleotide alpha hydrolases-like"/>
    <property type="match status" value="1"/>
</dbReference>
<name>A0A5B0H7R4_9BURK</name>
<comment type="caution">
    <text evidence="4">The sequence shown here is derived from an EMBL/GenBank/DDBJ whole genome shotgun (WGS) entry which is preliminary data.</text>
</comment>
<feature type="domain" description="UspA" evidence="3">
    <location>
        <begin position="1"/>
        <end position="145"/>
    </location>
</feature>
<keyword evidence="2" id="KW-0963">Cytoplasm</keyword>
<evidence type="ECO:0000313" key="5">
    <source>
        <dbReference type="Proteomes" id="UP000325273"/>
    </source>
</evidence>
<dbReference type="GO" id="GO:0005737">
    <property type="term" value="C:cytoplasm"/>
    <property type="evidence" value="ECO:0007669"/>
    <property type="project" value="UniProtKB-SubCell"/>
</dbReference>
<dbReference type="Proteomes" id="UP000325273">
    <property type="component" value="Unassembled WGS sequence"/>
</dbReference>